<keyword evidence="10 12" id="KW-0275">Fatty acid biosynthesis</keyword>
<name>B6K1F7_SCHJY</name>
<evidence type="ECO:0000256" key="2">
    <source>
        <dbReference type="ARBA" id="ARBA00007263"/>
    </source>
</evidence>
<dbReference type="EMBL" id="KE651166">
    <property type="protein sequence ID" value="EEB07778.1"/>
    <property type="molecule type" value="Genomic_DNA"/>
</dbReference>
<comment type="catalytic activity">
    <reaction evidence="12">
        <text>an acyl-CoA + malonyl-CoA + H(+) = a 3-oxoacyl-CoA + CO2 + CoA</text>
        <dbReference type="Rhea" id="RHEA:50252"/>
        <dbReference type="ChEBI" id="CHEBI:15378"/>
        <dbReference type="ChEBI" id="CHEBI:16526"/>
        <dbReference type="ChEBI" id="CHEBI:57287"/>
        <dbReference type="ChEBI" id="CHEBI:57384"/>
        <dbReference type="ChEBI" id="CHEBI:58342"/>
        <dbReference type="ChEBI" id="CHEBI:90726"/>
    </reaction>
    <physiologicalReaction direction="left-to-right" evidence="12">
        <dbReference type="Rhea" id="RHEA:50253"/>
    </physiologicalReaction>
</comment>
<evidence type="ECO:0000256" key="7">
    <source>
        <dbReference type="ARBA" id="ARBA00022989"/>
    </source>
</evidence>
<dbReference type="STRING" id="402676.B6K1F7"/>
<proteinExistence type="inferred from homology"/>
<evidence type="ECO:0000256" key="6">
    <source>
        <dbReference type="ARBA" id="ARBA00022832"/>
    </source>
</evidence>
<evidence type="ECO:0000256" key="11">
    <source>
        <dbReference type="ARBA" id="ARBA00047375"/>
    </source>
</evidence>
<evidence type="ECO:0000256" key="5">
    <source>
        <dbReference type="ARBA" id="ARBA00022692"/>
    </source>
</evidence>
<feature type="transmembrane region" description="Helical" evidence="12">
    <location>
        <begin position="76"/>
        <end position="97"/>
    </location>
</feature>
<dbReference type="PANTHER" id="PTHR11157">
    <property type="entry name" value="FATTY ACID ACYL TRANSFERASE-RELATED"/>
    <property type="match status" value="1"/>
</dbReference>
<evidence type="ECO:0000256" key="8">
    <source>
        <dbReference type="ARBA" id="ARBA00023098"/>
    </source>
</evidence>
<feature type="transmembrane region" description="Helical" evidence="12">
    <location>
        <begin position="242"/>
        <end position="265"/>
    </location>
</feature>
<keyword evidence="9 12" id="KW-0472">Membrane</keyword>
<comment type="similarity">
    <text evidence="2 12">Belongs to the ELO family.</text>
</comment>
<sequence length="328" mass="37944">MSAPVSLWSLFDNFVYSIVGRRPSNFEFIVGKTHLSTWPVVASIIVGYYTVIFGGQRLMRSHSPIRFNKVFQYYNLVFSLGSLFLALLIFEQVAPIIREHGLFFSICNEQAWTQPLLYLYYLAYISKYLELFDTVFLVLRKKPLQFLHCYHHGATAVLVYSQIMGRTSISWLVIELNLMVHVVMYYYYYLASRGVRVWWKKWVTRFQITQFFTDLVFIYFAVATELMHRAGIRKGCMGHCAGHPLAAFAGVFTLSSYLFLFLAFYRHTYKTPQKKAGKYKQSAVKVIDDKMQNAEIKLVTKNSSLAEVHCNGIVASLCPVTPRTHNDD</sequence>
<dbReference type="OrthoDB" id="434092at2759"/>
<feature type="transmembrane region" description="Helical" evidence="12">
    <location>
        <begin position="35"/>
        <end position="55"/>
    </location>
</feature>
<evidence type="ECO:0000256" key="12">
    <source>
        <dbReference type="RuleBase" id="RU361115"/>
    </source>
</evidence>
<dbReference type="GO" id="GO:0019367">
    <property type="term" value="P:fatty acid elongation, saturated fatty acid"/>
    <property type="evidence" value="ECO:0000318"/>
    <property type="project" value="GO_Central"/>
</dbReference>
<dbReference type="GO" id="GO:0034626">
    <property type="term" value="P:fatty acid elongation, polyunsaturated fatty acid"/>
    <property type="evidence" value="ECO:0000318"/>
    <property type="project" value="GO_Central"/>
</dbReference>
<keyword evidence="5 12" id="KW-0812">Transmembrane</keyword>
<evidence type="ECO:0000256" key="4">
    <source>
        <dbReference type="ARBA" id="ARBA00022679"/>
    </source>
</evidence>
<keyword evidence="6 12" id="KW-0276">Fatty acid metabolism</keyword>
<reference evidence="13 15" key="1">
    <citation type="journal article" date="2011" name="Science">
        <title>Comparative functional genomics of the fission yeasts.</title>
        <authorList>
            <person name="Rhind N."/>
            <person name="Chen Z."/>
            <person name="Yassour M."/>
            <person name="Thompson D.A."/>
            <person name="Haas B.J."/>
            <person name="Habib N."/>
            <person name="Wapinski I."/>
            <person name="Roy S."/>
            <person name="Lin M.F."/>
            <person name="Heiman D.I."/>
            <person name="Young S.K."/>
            <person name="Furuya K."/>
            <person name="Guo Y."/>
            <person name="Pidoux A."/>
            <person name="Chen H.M."/>
            <person name="Robbertse B."/>
            <person name="Goldberg J.M."/>
            <person name="Aoki K."/>
            <person name="Bayne E.H."/>
            <person name="Berlin A.M."/>
            <person name="Desjardins C.A."/>
            <person name="Dobbs E."/>
            <person name="Dukaj L."/>
            <person name="Fan L."/>
            <person name="FitzGerald M.G."/>
            <person name="French C."/>
            <person name="Gujja S."/>
            <person name="Hansen K."/>
            <person name="Keifenheim D."/>
            <person name="Levin J.Z."/>
            <person name="Mosher R.A."/>
            <person name="Mueller C.A."/>
            <person name="Pfiffner J."/>
            <person name="Priest M."/>
            <person name="Russ C."/>
            <person name="Smialowska A."/>
            <person name="Swoboda P."/>
            <person name="Sykes S.M."/>
            <person name="Vaughn M."/>
            <person name="Vengrova S."/>
            <person name="Yoder R."/>
            <person name="Zeng Q."/>
            <person name="Allshire R."/>
            <person name="Baulcombe D."/>
            <person name="Birren B.W."/>
            <person name="Brown W."/>
            <person name="Ekwall K."/>
            <person name="Kellis M."/>
            <person name="Leatherwood J."/>
            <person name="Levin H."/>
            <person name="Margalit H."/>
            <person name="Martienssen R."/>
            <person name="Nieduszynski C.A."/>
            <person name="Spatafora J.W."/>
            <person name="Friedman N."/>
            <person name="Dalgaard J.Z."/>
            <person name="Baumann P."/>
            <person name="Niki H."/>
            <person name="Regev A."/>
            <person name="Nusbaum C."/>
        </authorList>
    </citation>
    <scope>NUCLEOTIDE SEQUENCE [LARGE SCALE GENOMIC DNA]</scope>
    <source>
        <strain evidence="15">yFS275 / FY16936</strain>
    </source>
</reference>
<feature type="transmembrane region" description="Helical" evidence="12">
    <location>
        <begin position="146"/>
        <end position="163"/>
    </location>
</feature>
<dbReference type="RefSeq" id="XP_002174071.1">
    <property type="nucleotide sequence ID" value="XM_002174035.1"/>
</dbReference>
<evidence type="ECO:0000256" key="3">
    <source>
        <dbReference type="ARBA" id="ARBA00022516"/>
    </source>
</evidence>
<evidence type="ECO:0000313" key="14">
    <source>
        <dbReference type="JaponicusDB" id="SJAG_02885"/>
    </source>
</evidence>
<dbReference type="EC" id="2.3.1.-" evidence="12"/>
<keyword evidence="4 12" id="KW-0808">Transferase</keyword>
<dbReference type="GO" id="GO:0005789">
    <property type="term" value="C:endoplasmic reticulum membrane"/>
    <property type="evidence" value="ECO:0000318"/>
    <property type="project" value="GO_Central"/>
</dbReference>
<evidence type="ECO:0000313" key="13">
    <source>
        <dbReference type="EMBL" id="EEB07778.1"/>
    </source>
</evidence>
<dbReference type="AlphaFoldDB" id="B6K1F7"/>
<keyword evidence="7 12" id="KW-1133">Transmembrane helix</keyword>
<evidence type="ECO:0000256" key="9">
    <source>
        <dbReference type="ARBA" id="ARBA00023136"/>
    </source>
</evidence>
<evidence type="ECO:0000256" key="1">
    <source>
        <dbReference type="ARBA" id="ARBA00004141"/>
    </source>
</evidence>
<keyword evidence="15" id="KW-1185">Reference proteome</keyword>
<feature type="transmembrane region" description="Helical" evidence="12">
    <location>
        <begin position="202"/>
        <end position="222"/>
    </location>
</feature>
<dbReference type="GO" id="GO:0030148">
    <property type="term" value="P:sphingolipid biosynthetic process"/>
    <property type="evidence" value="ECO:0000318"/>
    <property type="project" value="GO_Central"/>
</dbReference>
<dbReference type="OMA" id="WLGTMFM"/>
<keyword evidence="8 12" id="KW-0443">Lipid metabolism</keyword>
<comment type="catalytic activity">
    <reaction evidence="11">
        <text>a very-long-chain acyl-CoA + malonyl-CoA + H(+) = a very-long-chain 3-oxoacyl-CoA + CO2 + CoA</text>
        <dbReference type="Rhea" id="RHEA:32727"/>
        <dbReference type="ChEBI" id="CHEBI:15378"/>
        <dbReference type="ChEBI" id="CHEBI:16526"/>
        <dbReference type="ChEBI" id="CHEBI:57287"/>
        <dbReference type="ChEBI" id="CHEBI:57384"/>
        <dbReference type="ChEBI" id="CHEBI:90725"/>
        <dbReference type="ChEBI" id="CHEBI:90736"/>
        <dbReference type="EC" id="2.3.1.199"/>
    </reaction>
</comment>
<protein>
    <recommendedName>
        <fullName evidence="12">Elongation of fatty acids protein</fullName>
        <ecNumber evidence="12">2.3.1.-</ecNumber>
    </recommendedName>
</protein>
<feature type="transmembrane region" description="Helical" evidence="12">
    <location>
        <begin position="117"/>
        <end position="139"/>
    </location>
</feature>
<evidence type="ECO:0000313" key="15">
    <source>
        <dbReference type="Proteomes" id="UP000001744"/>
    </source>
</evidence>
<evidence type="ECO:0000256" key="10">
    <source>
        <dbReference type="ARBA" id="ARBA00023160"/>
    </source>
</evidence>
<keyword evidence="3 12" id="KW-0444">Lipid biosynthesis</keyword>
<dbReference type="Pfam" id="PF01151">
    <property type="entry name" value="ELO"/>
    <property type="match status" value="1"/>
</dbReference>
<organism evidence="13 15">
    <name type="scientific">Schizosaccharomyces japonicus (strain yFS275 / FY16936)</name>
    <name type="common">Fission yeast</name>
    <dbReference type="NCBI Taxonomy" id="402676"/>
    <lineage>
        <taxon>Eukaryota</taxon>
        <taxon>Fungi</taxon>
        <taxon>Dikarya</taxon>
        <taxon>Ascomycota</taxon>
        <taxon>Taphrinomycotina</taxon>
        <taxon>Schizosaccharomycetes</taxon>
        <taxon>Schizosaccharomycetales</taxon>
        <taxon>Schizosaccharomycetaceae</taxon>
        <taxon>Schizosaccharomyces</taxon>
    </lineage>
</organism>
<dbReference type="InterPro" id="IPR002076">
    <property type="entry name" value="ELO_fam"/>
</dbReference>
<dbReference type="PANTHER" id="PTHR11157:SF134">
    <property type="entry name" value="ELONGATION OF FATTY ACIDS PROTEIN 1-RELATED"/>
    <property type="match status" value="1"/>
</dbReference>
<dbReference type="JaponicusDB" id="SJAG_02885">
    <property type="gene designation" value="elo1"/>
</dbReference>
<comment type="subcellular location">
    <subcellularLocation>
        <location evidence="1">Membrane</location>
        <topology evidence="1">Multi-pass membrane protein</topology>
    </subcellularLocation>
</comment>
<dbReference type="VEuPathDB" id="FungiDB:SJAG_02885"/>
<dbReference type="Proteomes" id="UP000001744">
    <property type="component" value="Unassembled WGS sequence"/>
</dbReference>
<dbReference type="GO" id="GO:0042761">
    <property type="term" value="P:very long-chain fatty acid biosynthetic process"/>
    <property type="evidence" value="ECO:0000318"/>
    <property type="project" value="GO_Central"/>
</dbReference>
<gene>
    <name evidence="14" type="primary">elo1</name>
    <name evidence="13" type="ORF">SJAG_02885</name>
</gene>
<dbReference type="HOGENOM" id="CLU_048483_6_1_1"/>
<dbReference type="GeneID" id="7048567"/>
<accession>B6K1F7</accession>
<dbReference type="GO" id="GO:0009922">
    <property type="term" value="F:fatty acid elongase activity"/>
    <property type="evidence" value="ECO:0000318"/>
    <property type="project" value="GO_Central"/>
</dbReference>
<dbReference type="eggNOG" id="KOG3071">
    <property type="taxonomic scope" value="Eukaryota"/>
</dbReference>
<feature type="transmembrane region" description="Helical" evidence="12">
    <location>
        <begin position="169"/>
        <end position="190"/>
    </location>
</feature>
<dbReference type="GO" id="GO:0034625">
    <property type="term" value="P:fatty acid elongation, monounsaturated fatty acid"/>
    <property type="evidence" value="ECO:0000318"/>
    <property type="project" value="GO_Central"/>
</dbReference>